<evidence type="ECO:0000313" key="4">
    <source>
        <dbReference type="Proteomes" id="UP000316798"/>
    </source>
</evidence>
<dbReference type="InterPro" id="IPR041657">
    <property type="entry name" value="HTH_17"/>
</dbReference>
<dbReference type="SUPFAM" id="SSF46955">
    <property type="entry name" value="Putative DNA-binding domain"/>
    <property type="match status" value="1"/>
</dbReference>
<accession>A0A515D878</accession>
<evidence type="ECO:0000259" key="2">
    <source>
        <dbReference type="Pfam" id="PF12728"/>
    </source>
</evidence>
<dbReference type="EMBL" id="CP035503">
    <property type="protein sequence ID" value="QDL36608.1"/>
    <property type="molecule type" value="Genomic_DNA"/>
</dbReference>
<dbReference type="Proteomes" id="UP000316798">
    <property type="component" value="Chromosome"/>
</dbReference>
<gene>
    <name evidence="3" type="ORF">EUB48_04320</name>
</gene>
<dbReference type="InterPro" id="IPR036388">
    <property type="entry name" value="WH-like_DNA-bd_sf"/>
</dbReference>
<dbReference type="KEGG" id="rhf:EUB48_04320"/>
<dbReference type="Pfam" id="PF12728">
    <property type="entry name" value="HTH_17"/>
    <property type="match status" value="1"/>
</dbReference>
<dbReference type="Gene3D" id="1.10.10.10">
    <property type="entry name" value="Winged helix-like DNA-binding domain superfamily/Winged helix DNA-binding domain"/>
    <property type="match status" value="1"/>
</dbReference>
<sequence>MSESALPESAPSNPQSEAQAPFKLLTRQDVAAIFSVSVRTIENWRAEGAIPPSVQIGGRVYWHPDTFIKAVNELCPPVTWETAHSAKSTKTFVSTGVRPPKGSVALSKSNARDERRIAKLMAD</sequence>
<protein>
    <submittedName>
        <fullName evidence="3">DNA-binding protein</fullName>
    </submittedName>
</protein>
<dbReference type="AlphaFoldDB" id="A0A515D878"/>
<dbReference type="InterPro" id="IPR009061">
    <property type="entry name" value="DNA-bd_dom_put_sf"/>
</dbReference>
<keyword evidence="3" id="KW-0238">DNA-binding</keyword>
<dbReference type="RefSeq" id="WP_142817775.1">
    <property type="nucleotide sequence ID" value="NZ_CP035503.1"/>
</dbReference>
<feature type="domain" description="Helix-turn-helix" evidence="2">
    <location>
        <begin position="24"/>
        <end position="67"/>
    </location>
</feature>
<dbReference type="GO" id="GO:0003677">
    <property type="term" value="F:DNA binding"/>
    <property type="evidence" value="ECO:0007669"/>
    <property type="project" value="UniProtKB-KW"/>
</dbReference>
<feature type="region of interest" description="Disordered" evidence="1">
    <location>
        <begin position="1"/>
        <end position="21"/>
    </location>
</feature>
<proteinExistence type="predicted"/>
<evidence type="ECO:0000256" key="1">
    <source>
        <dbReference type="SAM" id="MobiDB-lite"/>
    </source>
</evidence>
<name>A0A515D878_9BURK</name>
<organism evidence="3 4">
    <name type="scientific">Rhodoferax sediminis</name>
    <dbReference type="NCBI Taxonomy" id="2509614"/>
    <lineage>
        <taxon>Bacteria</taxon>
        <taxon>Pseudomonadati</taxon>
        <taxon>Pseudomonadota</taxon>
        <taxon>Betaproteobacteria</taxon>
        <taxon>Burkholderiales</taxon>
        <taxon>Comamonadaceae</taxon>
        <taxon>Rhodoferax</taxon>
    </lineage>
</organism>
<keyword evidence="4" id="KW-1185">Reference proteome</keyword>
<dbReference type="OrthoDB" id="123463at2"/>
<evidence type="ECO:0000313" key="3">
    <source>
        <dbReference type="EMBL" id="QDL36608.1"/>
    </source>
</evidence>
<reference evidence="3 4" key="1">
    <citation type="submission" date="2019-01" db="EMBL/GenBank/DDBJ databases">
        <title>Genomic insights into a novel species Rhodoferax sp.</title>
        <authorList>
            <person name="Jin L."/>
        </authorList>
    </citation>
    <scope>NUCLEOTIDE SEQUENCE [LARGE SCALE GENOMIC DNA]</scope>
    <source>
        <strain evidence="3 4">CHu59-6-5</strain>
    </source>
</reference>